<name>L0IB70_HALRX</name>
<keyword evidence="1" id="KW-1133">Transmembrane helix</keyword>
<gene>
    <name evidence="2" type="ordered locus">Halru_1391</name>
</gene>
<dbReference type="STRING" id="797302.Halru_1391"/>
<sequence>MLVTIQAHTMATPSTTALVGTVSGSVALLVAAVVVGTDSMWLGWAIVTVLVSGLALLRENWGRDPPSDSP</sequence>
<keyword evidence="1" id="KW-0812">Transmembrane</keyword>
<evidence type="ECO:0000256" key="1">
    <source>
        <dbReference type="SAM" id="Phobius"/>
    </source>
</evidence>
<evidence type="ECO:0000313" key="3">
    <source>
        <dbReference type="Proteomes" id="UP000010846"/>
    </source>
</evidence>
<dbReference type="AlphaFoldDB" id="L0IB70"/>
<reference evidence="2" key="1">
    <citation type="submission" date="2011-09" db="EMBL/GenBank/DDBJ databases">
        <title>Complete sequence of Halovivax ruber XH-70.</title>
        <authorList>
            <consortium name="US DOE Joint Genome Institute"/>
            <person name="Lucas S."/>
            <person name="Han J."/>
            <person name="Lapidus A."/>
            <person name="Cheng J.-F."/>
            <person name="Goodwin L."/>
            <person name="Pitluck S."/>
            <person name="Peters L."/>
            <person name="Mikhailova N."/>
            <person name="Davenport K."/>
            <person name="Detter J.C."/>
            <person name="Han C."/>
            <person name="Tapia R."/>
            <person name="Land M."/>
            <person name="Hauser L."/>
            <person name="Kyrpides N."/>
            <person name="Ivanova N."/>
            <person name="Pagani I."/>
            <person name="Sproer C."/>
            <person name="Anderson I."/>
            <person name="Woyke T."/>
        </authorList>
    </citation>
    <scope>NUCLEOTIDE SEQUENCE</scope>
    <source>
        <strain evidence="2">XH-70</strain>
    </source>
</reference>
<evidence type="ECO:0000313" key="2">
    <source>
        <dbReference type="EMBL" id="AGB16004.1"/>
    </source>
</evidence>
<feature type="transmembrane region" description="Helical" evidence="1">
    <location>
        <begin position="41"/>
        <end position="57"/>
    </location>
</feature>
<accession>L0IB70</accession>
<dbReference type="OrthoDB" id="379259at2157"/>
<organism evidence="2 3">
    <name type="scientific">Halovivax ruber (strain DSM 18193 / JCM 13892 / XH-70)</name>
    <dbReference type="NCBI Taxonomy" id="797302"/>
    <lineage>
        <taxon>Archaea</taxon>
        <taxon>Methanobacteriati</taxon>
        <taxon>Methanobacteriota</taxon>
        <taxon>Stenosarchaea group</taxon>
        <taxon>Halobacteria</taxon>
        <taxon>Halobacteriales</taxon>
        <taxon>Natrialbaceae</taxon>
        <taxon>Halovivax</taxon>
    </lineage>
</organism>
<dbReference type="Proteomes" id="UP000010846">
    <property type="component" value="Chromosome"/>
</dbReference>
<feature type="transmembrane region" description="Helical" evidence="1">
    <location>
        <begin position="12"/>
        <end position="35"/>
    </location>
</feature>
<keyword evidence="3" id="KW-1185">Reference proteome</keyword>
<dbReference type="EMBL" id="CP003050">
    <property type="protein sequence ID" value="AGB16004.1"/>
    <property type="molecule type" value="Genomic_DNA"/>
</dbReference>
<dbReference type="KEGG" id="hru:Halru_1391"/>
<protein>
    <submittedName>
        <fullName evidence="2">Uncharacterized protein</fullName>
    </submittedName>
</protein>
<keyword evidence="1" id="KW-0472">Membrane</keyword>
<dbReference type="HOGENOM" id="CLU_2748075_0_0_2"/>
<proteinExistence type="predicted"/>